<reference evidence="3 4" key="1">
    <citation type="journal article" name="Nat. Commun.">
        <title>Undinarchaeota illuminate DPANN phylogeny and the impact of gene transfer on archaeal evolution.</title>
        <authorList>
            <person name="Dombrowski N."/>
            <person name="Williams T.A."/>
            <person name="Sun J."/>
            <person name="Woodcroft B.J."/>
            <person name="Lee J.H."/>
            <person name="Minh B.Q."/>
            <person name="Rinke C."/>
            <person name="Spang A."/>
        </authorList>
    </citation>
    <scope>NUCLEOTIDE SEQUENCE [LARGE SCALE GENOMIC DNA]</scope>
    <source>
        <strain evidence="3">MAG_bin1129</strain>
    </source>
</reference>
<comment type="caution">
    <text evidence="3">The sequence shown here is derived from an EMBL/GenBank/DDBJ whole genome shotgun (WGS) entry which is preliminary data.</text>
</comment>
<protein>
    <submittedName>
        <fullName evidence="3">DUF2070 family protein</fullName>
    </submittedName>
</protein>
<evidence type="ECO:0000256" key="1">
    <source>
        <dbReference type="SAM" id="Phobius"/>
    </source>
</evidence>
<keyword evidence="1" id="KW-1133">Transmembrane helix</keyword>
<keyword evidence="1" id="KW-0472">Membrane</keyword>
<keyword evidence="1" id="KW-0812">Transmembrane</keyword>
<proteinExistence type="predicted"/>
<name>A0A832V4N9_9ARCH</name>
<feature type="transmembrane region" description="Helical" evidence="1">
    <location>
        <begin position="169"/>
        <end position="188"/>
    </location>
</feature>
<feature type="transmembrane region" description="Helical" evidence="1">
    <location>
        <begin position="49"/>
        <end position="70"/>
    </location>
</feature>
<evidence type="ECO:0000313" key="3">
    <source>
        <dbReference type="EMBL" id="HIK00150.1"/>
    </source>
</evidence>
<organism evidence="3 4">
    <name type="scientific">Candidatus Naiadarchaeum limnaeum</name>
    <dbReference type="NCBI Taxonomy" id="2756139"/>
    <lineage>
        <taxon>Archaea</taxon>
        <taxon>Candidatus Undinarchaeota</taxon>
        <taxon>Candidatus Undinarchaeia</taxon>
        <taxon>Candidatus Naiadarchaeales</taxon>
        <taxon>Candidatus Naiadarchaeaceae</taxon>
        <taxon>Candidatus Naiadarchaeum</taxon>
    </lineage>
</organism>
<dbReference type="AlphaFoldDB" id="A0A832V4N9"/>
<feature type="transmembrane region" description="Helical" evidence="1">
    <location>
        <begin position="142"/>
        <end position="162"/>
    </location>
</feature>
<dbReference type="Proteomes" id="UP000646946">
    <property type="component" value="Unassembled WGS sequence"/>
</dbReference>
<dbReference type="EMBL" id="DVAB01000012">
    <property type="protein sequence ID" value="HIK00150.1"/>
    <property type="molecule type" value="Genomic_DNA"/>
</dbReference>
<feature type="transmembrane region" description="Helical" evidence="1">
    <location>
        <begin position="561"/>
        <end position="581"/>
    </location>
</feature>
<feature type="transmembrane region" description="Helical" evidence="1">
    <location>
        <begin position="115"/>
        <end position="136"/>
    </location>
</feature>
<dbReference type="InterPro" id="IPR019204">
    <property type="entry name" value="DUF2070_membrane"/>
</dbReference>
<dbReference type="Pfam" id="PF09843">
    <property type="entry name" value="DUF2070"/>
    <property type="match status" value="1"/>
</dbReference>
<evidence type="ECO:0000259" key="2">
    <source>
        <dbReference type="Pfam" id="PF09843"/>
    </source>
</evidence>
<accession>A0A832V4N9</accession>
<feature type="transmembrane region" description="Helical" evidence="1">
    <location>
        <begin position="26"/>
        <end position="42"/>
    </location>
</feature>
<feature type="transmembrane region" description="Helical" evidence="1">
    <location>
        <begin position="82"/>
        <end position="103"/>
    </location>
</feature>
<sequence length="585" mass="65429">MTNTIGGVSRIAALTRYFFRCPPTKHVIIVMLVSALLFPIAGNDIFSKTGFFIFLFVPAILTSIFSWRIVQKLGGTFKENHSYFLSTVSMFAIAALLAFVSFVDNYYAFKIWNSLEILFVGLAAVFILHILVYAAVGSLSLYRAFIPSAGYLFFSAIILYSFRAVTFRILGRFLILVLISFLLVWLFIKLTDAPFKRTLGIATFDLLSFAILEYVAPEQINRNPFKAIGKNVSVPNQAIKFETRKNKYLLAIPWLHPGPVESIGGKLPSALVSKLKKKFSNAVFLHTYVDHSLNPVFLGKSLSKIISLLLNGRKFSGNSSKCTKFINLEFKGVKLLAQKIGNKYFFISTFAPKVTEDIVPAVGLTLLEKFSKNAIFIDAHNSFSLEEDESEAIGFGDKRISNLISAIDLSKKKLDKEKQYSFKFSLINSEKEFLDHGVKGIRILAFEISNQKVAIVVLDTNNLVPEFRENALKKLKSIGFNIAEVVTTDTHLGDFVVKMYGQIGLRGAEILENEIISLAQKSISNLEKARASYSYAEIETKVFGEKTFHQLIATAHSLIPFAKFLGLSLFIAFLFAAYVVLQLQI</sequence>
<keyword evidence="4" id="KW-1185">Reference proteome</keyword>
<feature type="domain" description="DUF2070" evidence="2">
    <location>
        <begin position="12"/>
        <end position="575"/>
    </location>
</feature>
<gene>
    <name evidence="3" type="ORF">H1016_01265</name>
</gene>
<evidence type="ECO:0000313" key="4">
    <source>
        <dbReference type="Proteomes" id="UP000646946"/>
    </source>
</evidence>